<evidence type="ECO:0000313" key="2">
    <source>
        <dbReference type="Proteomes" id="UP000199370"/>
    </source>
</evidence>
<keyword evidence="2" id="KW-1185">Reference proteome</keyword>
<dbReference type="CDD" id="cd11532">
    <property type="entry name" value="NTP-PPase_COG4997"/>
    <property type="match status" value="1"/>
</dbReference>
<protein>
    <submittedName>
        <fullName evidence="1">Predicted house-cleaning noncanonical NTP pyrophosphatase, all-alpha NTP-PPase (MazG) superfamily</fullName>
    </submittedName>
</protein>
<dbReference type="SUPFAM" id="SSF101386">
    <property type="entry name" value="all-alpha NTP pyrophosphatases"/>
    <property type="match status" value="1"/>
</dbReference>
<accession>A0A1G9SF22</accession>
<dbReference type="InterPro" id="IPR038735">
    <property type="entry name" value="MSMEG_1276-like_NTP-PPase_dom"/>
</dbReference>
<gene>
    <name evidence="1" type="ORF">SAMN05192554_101134</name>
</gene>
<dbReference type="STRING" id="996166.SAMN05192554_101134"/>
<sequence length="103" mass="12002">MREYDKLVRDRIPEVIRENDETPVTHTVEGAAYRDRLREKLVEEATEFRNEPTVEELADVLDVVAAIRDAEEFDADDLQRKRRAKQEARGGFEDGTVLDRVEE</sequence>
<evidence type="ECO:0000313" key="1">
    <source>
        <dbReference type="EMBL" id="SDM33897.1"/>
    </source>
</evidence>
<dbReference type="AlphaFoldDB" id="A0A1G9SF22"/>
<organism evidence="1 2">
    <name type="scientific">Haloarchaeobius iranensis</name>
    <dbReference type="NCBI Taxonomy" id="996166"/>
    <lineage>
        <taxon>Archaea</taxon>
        <taxon>Methanobacteriati</taxon>
        <taxon>Methanobacteriota</taxon>
        <taxon>Stenosarchaea group</taxon>
        <taxon>Halobacteria</taxon>
        <taxon>Halobacteriales</taxon>
        <taxon>Halorubellaceae</taxon>
        <taxon>Haloarchaeobius</taxon>
    </lineage>
</organism>
<dbReference type="OrthoDB" id="313097at2157"/>
<reference evidence="1 2" key="1">
    <citation type="submission" date="2016-10" db="EMBL/GenBank/DDBJ databases">
        <authorList>
            <person name="de Groot N.N."/>
        </authorList>
    </citation>
    <scope>NUCLEOTIDE SEQUENCE [LARGE SCALE GENOMIC DNA]</scope>
    <source>
        <strain evidence="2">EB21,IBRC-M 10013,KCTC 4048</strain>
    </source>
</reference>
<dbReference type="Proteomes" id="UP000199370">
    <property type="component" value="Unassembled WGS sequence"/>
</dbReference>
<dbReference type="RefSeq" id="WP_089731102.1">
    <property type="nucleotide sequence ID" value="NZ_FNIA01000001.1"/>
</dbReference>
<name>A0A1G9SF22_9EURY</name>
<dbReference type="EMBL" id="FNIA01000001">
    <property type="protein sequence ID" value="SDM33897.1"/>
    <property type="molecule type" value="Genomic_DNA"/>
</dbReference>
<proteinExistence type="predicted"/>